<evidence type="ECO:0000256" key="4">
    <source>
        <dbReference type="ARBA" id="ARBA00023006"/>
    </source>
</evidence>
<feature type="compositionally biased region" description="Basic and acidic residues" evidence="6">
    <location>
        <begin position="100"/>
        <end position="112"/>
    </location>
</feature>
<dbReference type="PROSITE" id="PS51834">
    <property type="entry name" value="DENN_FLCN_SMCR8"/>
    <property type="match status" value="1"/>
</dbReference>
<comment type="subcellular location">
    <subcellularLocation>
        <location evidence="1">Cytoplasm</location>
    </subcellularLocation>
</comment>
<evidence type="ECO:0000256" key="5">
    <source>
        <dbReference type="ARBA" id="ARBA00038137"/>
    </source>
</evidence>
<dbReference type="STRING" id="307972.A0A2G8K2H5"/>
<sequence length="421" mass="47092">MGLISLHVKQSNNEAMFRHRNRAGRTDSFLMETPSSCLSITSDSTQQSFPLSYDAEFVPGSTAASLESIYYDVEEGLDDGDEEKTQDNDDSWLEISFTSRGEERTENNDENRGLGGSFDVVSINSHSEVESVDLSPHQLMNGGTVPFVNGYDKVVQLRQLSSSSSIEPVLSRCSKVPVGCYASRLTSTNTDLPGADIRAFLHTYPFAGHLIYALLSGRTTIIAASPKREKEVYSIIRTLRLFVPGHSSNQLIIPWHTMSLTMCDLGRMKLVGLAKPRSLHRAIPASVFRFSTVFDYDSSKLWTPPYRETPSHWLITCPTHTPKCAQFPTVAPNIMRTSSFWCMQNLVNLTIFTSEKQSQLTAAHFLAKINAIDGDAKIVQYWVDIIKQQQISEFLTQTNSSHVTKKMPIKLNYEGSKLYHA</sequence>
<comment type="similarity">
    <text evidence="5">Belongs to the SMCR8 family.</text>
</comment>
<organism evidence="8 9">
    <name type="scientific">Stichopus japonicus</name>
    <name type="common">Sea cucumber</name>
    <dbReference type="NCBI Taxonomy" id="307972"/>
    <lineage>
        <taxon>Eukaryota</taxon>
        <taxon>Metazoa</taxon>
        <taxon>Echinodermata</taxon>
        <taxon>Eleutherozoa</taxon>
        <taxon>Echinozoa</taxon>
        <taxon>Holothuroidea</taxon>
        <taxon>Aspidochirotacea</taxon>
        <taxon>Aspidochirotida</taxon>
        <taxon>Stichopodidae</taxon>
        <taxon>Apostichopus</taxon>
    </lineage>
</organism>
<keyword evidence="9" id="KW-1185">Reference proteome</keyword>
<comment type="caution">
    <text evidence="8">The sequence shown here is derived from an EMBL/GenBank/DDBJ whole genome shotgun (WGS) entry which is preliminary data.</text>
</comment>
<dbReference type="GO" id="GO:0032045">
    <property type="term" value="C:guanyl-nucleotide exchange factor complex"/>
    <property type="evidence" value="ECO:0007669"/>
    <property type="project" value="TreeGrafter"/>
</dbReference>
<dbReference type="OrthoDB" id="2289278at2759"/>
<protein>
    <recommendedName>
        <fullName evidence="7">UDENN FLCN/SMCR8-type domain-containing protein</fullName>
    </recommendedName>
</protein>
<dbReference type="PANTHER" id="PTHR31334:SF1">
    <property type="entry name" value="GUANINE NUCLEOTIDE EXCHANGE PROTEIN SMCR8"/>
    <property type="match status" value="1"/>
</dbReference>
<proteinExistence type="inferred from homology"/>
<evidence type="ECO:0000256" key="1">
    <source>
        <dbReference type="ARBA" id="ARBA00004496"/>
    </source>
</evidence>
<dbReference type="AlphaFoldDB" id="A0A2G8K2H5"/>
<evidence type="ECO:0000313" key="8">
    <source>
        <dbReference type="EMBL" id="PIK42208.1"/>
    </source>
</evidence>
<dbReference type="GO" id="GO:0005737">
    <property type="term" value="C:cytoplasm"/>
    <property type="evidence" value="ECO:0007669"/>
    <property type="project" value="UniProtKB-SubCell"/>
</dbReference>
<evidence type="ECO:0000313" key="9">
    <source>
        <dbReference type="Proteomes" id="UP000230750"/>
    </source>
</evidence>
<feature type="domain" description="UDENN FLCN/SMCR8-type" evidence="7">
    <location>
        <begin position="1"/>
        <end position="387"/>
    </location>
</feature>
<name>A0A2G8K2H5_STIJA</name>
<accession>A0A2G8K2H5</accession>
<feature type="region of interest" description="Disordered" evidence="6">
    <location>
        <begin position="97"/>
        <end position="116"/>
    </location>
</feature>
<keyword evidence="3" id="KW-0344">Guanine-nucleotide releasing factor</keyword>
<dbReference type="InterPro" id="IPR037521">
    <property type="entry name" value="FLCN/SMCR8_DENN"/>
</dbReference>
<evidence type="ECO:0000259" key="7">
    <source>
        <dbReference type="PROSITE" id="PS51834"/>
    </source>
</evidence>
<keyword evidence="2" id="KW-0963">Cytoplasm</keyword>
<evidence type="ECO:0000256" key="6">
    <source>
        <dbReference type="SAM" id="MobiDB-lite"/>
    </source>
</evidence>
<dbReference type="GO" id="GO:0006914">
    <property type="term" value="P:autophagy"/>
    <property type="evidence" value="ECO:0007669"/>
    <property type="project" value="UniProtKB-KW"/>
</dbReference>
<reference evidence="8 9" key="1">
    <citation type="journal article" date="2017" name="PLoS Biol.">
        <title>The sea cucumber genome provides insights into morphological evolution and visceral regeneration.</title>
        <authorList>
            <person name="Zhang X."/>
            <person name="Sun L."/>
            <person name="Yuan J."/>
            <person name="Sun Y."/>
            <person name="Gao Y."/>
            <person name="Zhang L."/>
            <person name="Li S."/>
            <person name="Dai H."/>
            <person name="Hamel J.F."/>
            <person name="Liu C."/>
            <person name="Yu Y."/>
            <person name="Liu S."/>
            <person name="Lin W."/>
            <person name="Guo K."/>
            <person name="Jin S."/>
            <person name="Xu P."/>
            <person name="Storey K.B."/>
            <person name="Huan P."/>
            <person name="Zhang T."/>
            <person name="Zhou Y."/>
            <person name="Zhang J."/>
            <person name="Lin C."/>
            <person name="Li X."/>
            <person name="Xing L."/>
            <person name="Huo D."/>
            <person name="Sun M."/>
            <person name="Wang L."/>
            <person name="Mercier A."/>
            <person name="Li F."/>
            <person name="Yang H."/>
            <person name="Xiang J."/>
        </authorList>
    </citation>
    <scope>NUCLEOTIDE SEQUENCE [LARGE SCALE GENOMIC DNA]</scope>
    <source>
        <strain evidence="8">Shaxun</strain>
        <tissue evidence="8">Muscle</tissue>
    </source>
</reference>
<evidence type="ECO:0000256" key="2">
    <source>
        <dbReference type="ARBA" id="ARBA00022490"/>
    </source>
</evidence>
<dbReference type="Proteomes" id="UP000230750">
    <property type="component" value="Unassembled WGS sequence"/>
</dbReference>
<gene>
    <name evidence="8" type="ORF">BSL78_20920</name>
</gene>
<dbReference type="PANTHER" id="PTHR31334">
    <property type="entry name" value="SMITH-MAGENIS SYNDROME REGION GENE 8 PROTEIN"/>
    <property type="match status" value="1"/>
</dbReference>
<evidence type="ECO:0000256" key="3">
    <source>
        <dbReference type="ARBA" id="ARBA00022658"/>
    </source>
</evidence>
<keyword evidence="4" id="KW-0072">Autophagy</keyword>
<dbReference type="EMBL" id="MRZV01000951">
    <property type="protein sequence ID" value="PIK42208.1"/>
    <property type="molecule type" value="Genomic_DNA"/>
</dbReference>
<dbReference type="GO" id="GO:0005085">
    <property type="term" value="F:guanyl-nucleotide exchange factor activity"/>
    <property type="evidence" value="ECO:0007669"/>
    <property type="project" value="UniProtKB-KW"/>
</dbReference>